<organism evidence="1 2">
    <name type="scientific">Symbiodinium natans</name>
    <dbReference type="NCBI Taxonomy" id="878477"/>
    <lineage>
        <taxon>Eukaryota</taxon>
        <taxon>Sar</taxon>
        <taxon>Alveolata</taxon>
        <taxon>Dinophyceae</taxon>
        <taxon>Suessiales</taxon>
        <taxon>Symbiodiniaceae</taxon>
        <taxon>Symbiodinium</taxon>
    </lineage>
</organism>
<comment type="caution">
    <text evidence="1">The sequence shown here is derived from an EMBL/GenBank/DDBJ whole genome shotgun (WGS) entry which is preliminary data.</text>
</comment>
<accession>A0A812TXP3</accession>
<dbReference type="Proteomes" id="UP000604046">
    <property type="component" value="Unassembled WGS sequence"/>
</dbReference>
<dbReference type="EMBL" id="CAJNDS010002640">
    <property type="protein sequence ID" value="CAE7554088.1"/>
    <property type="molecule type" value="Genomic_DNA"/>
</dbReference>
<dbReference type="Gene3D" id="1.25.40.10">
    <property type="entry name" value="Tetratricopeptide repeat domain"/>
    <property type="match status" value="1"/>
</dbReference>
<evidence type="ECO:0000313" key="2">
    <source>
        <dbReference type="Proteomes" id="UP000604046"/>
    </source>
</evidence>
<keyword evidence="2" id="KW-1185">Reference proteome</keyword>
<name>A0A812TXP3_9DINO</name>
<evidence type="ECO:0000313" key="1">
    <source>
        <dbReference type="EMBL" id="CAE7554088.1"/>
    </source>
</evidence>
<protein>
    <submittedName>
        <fullName evidence="1">TANC1 protein</fullName>
    </submittedName>
</protein>
<sequence>MSLATLYTAEKLLVPWTAAPMDAAALFECPKWELTPKQQVTVAAYARELGNEQMQTGKHEEAFQLYKKALFMVEFDEDFHEDEEGESRGPLPALNEVHKERERCLGNIAAAALLLASASSDEERRREEGFAGSAKLWQLGRYRLSQLPVWRGFVAMGEPVSPQIQKSESTGTRQKPHASWPKMPIAQLLKPWEVLPYGKMHKWTKGYESEQARPFAKCHADWFADLLCNLQERAAQIEYNKRQLLFHIEKNKKKPDSEEEDNDVVFYREEVWN</sequence>
<proteinExistence type="predicted"/>
<reference evidence="1" key="1">
    <citation type="submission" date="2021-02" db="EMBL/GenBank/DDBJ databases">
        <authorList>
            <person name="Dougan E. K."/>
            <person name="Rhodes N."/>
            <person name="Thang M."/>
            <person name="Chan C."/>
        </authorList>
    </citation>
    <scope>NUCLEOTIDE SEQUENCE</scope>
</reference>
<dbReference type="AlphaFoldDB" id="A0A812TXP3"/>
<gene>
    <name evidence="1" type="primary">TANC1</name>
    <name evidence="1" type="ORF">SNAT2548_LOCUS31120</name>
</gene>
<dbReference type="InterPro" id="IPR011990">
    <property type="entry name" value="TPR-like_helical_dom_sf"/>
</dbReference>